<reference evidence="2" key="1">
    <citation type="submission" date="2020-02" db="EMBL/GenBank/DDBJ databases">
        <authorList>
            <person name="Meier V. D."/>
        </authorList>
    </citation>
    <scope>NUCLEOTIDE SEQUENCE</scope>
    <source>
        <strain evidence="2">AVDCRST_MAG41</strain>
    </source>
</reference>
<evidence type="ECO:0000313" key="2">
    <source>
        <dbReference type="EMBL" id="CAA9277671.1"/>
    </source>
</evidence>
<dbReference type="Pfam" id="PF14518">
    <property type="entry name" value="Haem_oxygenas_2"/>
    <property type="match status" value="1"/>
</dbReference>
<organism evidence="2">
    <name type="scientific">uncultured Mycobacteriales bacterium</name>
    <dbReference type="NCBI Taxonomy" id="581187"/>
    <lineage>
        <taxon>Bacteria</taxon>
        <taxon>Bacillati</taxon>
        <taxon>Actinomycetota</taxon>
        <taxon>Actinomycetes</taxon>
        <taxon>Mycobacteriales</taxon>
        <taxon>environmental samples</taxon>
    </lineage>
</organism>
<name>A0A6J4JIH4_9ACTN</name>
<dbReference type="InterPro" id="IPR011051">
    <property type="entry name" value="RmlC_Cupin_sf"/>
</dbReference>
<dbReference type="SMART" id="SM01236">
    <property type="entry name" value="Haem_oxygenase_2"/>
    <property type="match status" value="1"/>
</dbReference>
<dbReference type="Gene3D" id="1.20.910.10">
    <property type="entry name" value="Heme oxygenase-like"/>
    <property type="match status" value="1"/>
</dbReference>
<dbReference type="EMBL" id="CADCTP010000305">
    <property type="protein sequence ID" value="CAA9277671.1"/>
    <property type="molecule type" value="Genomic_DNA"/>
</dbReference>
<dbReference type="AlphaFoldDB" id="A0A6J4JIH4"/>
<dbReference type="Gene3D" id="2.60.120.10">
    <property type="entry name" value="Jelly Rolls"/>
    <property type="match status" value="1"/>
</dbReference>
<dbReference type="InterPro" id="IPR016084">
    <property type="entry name" value="Haem_Oase-like_multi-hlx"/>
</dbReference>
<dbReference type="SUPFAM" id="SSF48613">
    <property type="entry name" value="Heme oxygenase-like"/>
    <property type="match status" value="1"/>
</dbReference>
<protein>
    <recommendedName>
        <fullName evidence="3">Iron-containing redox enzyme family protein</fullName>
    </recommendedName>
</protein>
<feature type="region of interest" description="Disordered" evidence="1">
    <location>
        <begin position="1"/>
        <end position="39"/>
    </location>
</feature>
<evidence type="ECO:0008006" key="3">
    <source>
        <dbReference type="Google" id="ProtNLM"/>
    </source>
</evidence>
<proteinExistence type="predicted"/>
<evidence type="ECO:0000256" key="1">
    <source>
        <dbReference type="SAM" id="MobiDB-lite"/>
    </source>
</evidence>
<gene>
    <name evidence="2" type="ORF">AVDCRST_MAG41-3357</name>
</gene>
<accession>A0A6J4JIH4</accession>
<dbReference type="InterPro" id="IPR014710">
    <property type="entry name" value="RmlC-like_jellyroll"/>
</dbReference>
<dbReference type="SUPFAM" id="SSF51182">
    <property type="entry name" value="RmlC-like cupins"/>
    <property type="match status" value="1"/>
</dbReference>
<sequence length="447" mass="49164">MTSAPVRSGIPETGEWTSRFATAPPYRPVSTPTVGRTPYRRPLDAERIAALRGDEPLTEERTGSDEALLAHRLLMNIYESDTLFLPEEGMAARQQDFEAFYDPATRLAADIAKPAVERYVFSFLDRSVQVTGAWDLESVEAHVTAAIDEAVHAESPVLRAIDESADPVRATETMVAQMALDGLTEATAMSQNLGGAYGPEQSELFKIFVDEFGYGVFDAKHSTLFAELCRSIGMTPTAHHYWFFYLPTWMTSNNYFYYVTRNRLGFFRYVGAMTLLEATFAPWFAAMSRRLKAVYGDGVDTRYCDEHAHIDQHHGRMAVRDLLLPIARKHGPAAMRELVRGIEDTKVLGRLADADLVAQMTWHPVAVAGGDRPPTGAPVRPGQDFDTRVAAADERLTVLSGQVELHHSPTGDPLTVPAGSSVVVPRGRLFGVRADRDSVVATTSSAG</sequence>